<keyword evidence="4 6" id="KW-1015">Disulfide bond</keyword>
<dbReference type="EMBL" id="JH668670">
    <property type="protein sequence ID" value="KAG6460415.1"/>
    <property type="molecule type" value="Genomic_DNA"/>
</dbReference>
<dbReference type="PROSITE" id="PS00134">
    <property type="entry name" value="TRYPSIN_HIS"/>
    <property type="match status" value="1"/>
</dbReference>
<evidence type="ECO:0000256" key="1">
    <source>
        <dbReference type="ARBA" id="ARBA00004613"/>
    </source>
</evidence>
<dbReference type="SMART" id="SM00020">
    <property type="entry name" value="Tryp_SPc"/>
    <property type="match status" value="1"/>
</dbReference>
<feature type="disulfide bond" evidence="6">
    <location>
        <begin position="79"/>
        <end position="91"/>
    </location>
</feature>
<feature type="domain" description="Peptidase S1" evidence="8">
    <location>
        <begin position="375"/>
        <end position="633"/>
    </location>
</feature>
<feature type="disulfide bond" evidence="6">
    <location>
        <begin position="86"/>
        <end position="104"/>
    </location>
</feature>
<protein>
    <submittedName>
        <fullName evidence="10">Uncharacterized protein</fullName>
    </submittedName>
</protein>
<feature type="disulfide bond" evidence="6">
    <location>
        <begin position="162"/>
        <end position="174"/>
    </location>
</feature>
<dbReference type="InterPro" id="IPR002172">
    <property type="entry name" value="LDrepeatLR_classA_rpt"/>
</dbReference>
<feature type="domain" description="Sushi" evidence="9">
    <location>
        <begin position="230"/>
        <end position="293"/>
    </location>
</feature>
<dbReference type="PANTHER" id="PTHR24252:SF7">
    <property type="entry name" value="HYALIN"/>
    <property type="match status" value="1"/>
</dbReference>
<dbReference type="FunFam" id="2.40.10.10:FF:000054">
    <property type="entry name" value="Complement C1r subcomponent"/>
    <property type="match status" value="1"/>
</dbReference>
<keyword evidence="7" id="KW-0768">Sushi</keyword>
<dbReference type="AlphaFoldDB" id="A0A922CW82"/>
<feature type="disulfide bond" evidence="6">
    <location>
        <begin position="45"/>
        <end position="63"/>
    </location>
</feature>
<dbReference type="PROSITE" id="PS50923">
    <property type="entry name" value="SUSHI"/>
    <property type="match status" value="1"/>
</dbReference>
<dbReference type="PROSITE" id="PS50240">
    <property type="entry name" value="TRYPSIN_DOM"/>
    <property type="match status" value="1"/>
</dbReference>
<dbReference type="InterPro" id="IPR000436">
    <property type="entry name" value="Sushi_SCR_CCP_dom"/>
</dbReference>
<evidence type="ECO:0000259" key="9">
    <source>
        <dbReference type="PROSITE" id="PS50923"/>
    </source>
</evidence>
<dbReference type="InterPro" id="IPR023415">
    <property type="entry name" value="LDLR_class-A_CS"/>
</dbReference>
<keyword evidence="3" id="KW-0732">Signal</keyword>
<proteinExistence type="predicted"/>
<evidence type="ECO:0000256" key="6">
    <source>
        <dbReference type="PROSITE-ProRule" id="PRU00124"/>
    </source>
</evidence>
<keyword evidence="2" id="KW-0964">Secreted</keyword>
<keyword evidence="5" id="KW-0325">Glycoprotein</keyword>
<dbReference type="GO" id="GO:0004252">
    <property type="term" value="F:serine-type endopeptidase activity"/>
    <property type="evidence" value="ECO:0007669"/>
    <property type="project" value="InterPro"/>
</dbReference>
<dbReference type="CDD" id="cd00033">
    <property type="entry name" value="CCP"/>
    <property type="match status" value="1"/>
</dbReference>
<reference evidence="10" key="1">
    <citation type="journal article" date="2016" name="Insect Biochem. Mol. Biol.">
        <title>Multifaceted biological insights from a draft genome sequence of the tobacco hornworm moth, Manduca sexta.</title>
        <authorList>
            <person name="Kanost M.R."/>
            <person name="Arrese E.L."/>
            <person name="Cao X."/>
            <person name="Chen Y.R."/>
            <person name="Chellapilla S."/>
            <person name="Goldsmith M.R."/>
            <person name="Grosse-Wilde E."/>
            <person name="Heckel D.G."/>
            <person name="Herndon N."/>
            <person name="Jiang H."/>
            <person name="Papanicolaou A."/>
            <person name="Qu J."/>
            <person name="Soulages J.L."/>
            <person name="Vogel H."/>
            <person name="Walters J."/>
            <person name="Waterhouse R.M."/>
            <person name="Ahn S.J."/>
            <person name="Almeida F.C."/>
            <person name="An C."/>
            <person name="Aqrawi P."/>
            <person name="Bretschneider A."/>
            <person name="Bryant W.B."/>
            <person name="Bucks S."/>
            <person name="Chao H."/>
            <person name="Chevignon G."/>
            <person name="Christen J.M."/>
            <person name="Clarke D.F."/>
            <person name="Dittmer N.T."/>
            <person name="Ferguson L.C.F."/>
            <person name="Garavelou S."/>
            <person name="Gordon K.H.J."/>
            <person name="Gunaratna R.T."/>
            <person name="Han Y."/>
            <person name="Hauser F."/>
            <person name="He Y."/>
            <person name="Heidel-Fischer H."/>
            <person name="Hirsh A."/>
            <person name="Hu Y."/>
            <person name="Jiang H."/>
            <person name="Kalra D."/>
            <person name="Klinner C."/>
            <person name="Konig C."/>
            <person name="Kovar C."/>
            <person name="Kroll A.R."/>
            <person name="Kuwar S.S."/>
            <person name="Lee S.L."/>
            <person name="Lehman R."/>
            <person name="Li K."/>
            <person name="Li Z."/>
            <person name="Liang H."/>
            <person name="Lovelace S."/>
            <person name="Lu Z."/>
            <person name="Mansfield J.H."/>
            <person name="McCulloch K.J."/>
            <person name="Mathew T."/>
            <person name="Morton B."/>
            <person name="Muzny D.M."/>
            <person name="Neunemann D."/>
            <person name="Ongeri F."/>
            <person name="Pauchet Y."/>
            <person name="Pu L.L."/>
            <person name="Pyrousis I."/>
            <person name="Rao X.J."/>
            <person name="Redding A."/>
            <person name="Roesel C."/>
            <person name="Sanchez-Gracia A."/>
            <person name="Schaack S."/>
            <person name="Shukla A."/>
            <person name="Tetreau G."/>
            <person name="Wang Y."/>
            <person name="Xiong G.H."/>
            <person name="Traut W."/>
            <person name="Walsh T.K."/>
            <person name="Worley K.C."/>
            <person name="Wu D."/>
            <person name="Wu W."/>
            <person name="Wu Y.Q."/>
            <person name="Zhang X."/>
            <person name="Zou Z."/>
            <person name="Zucker H."/>
            <person name="Briscoe A.D."/>
            <person name="Burmester T."/>
            <person name="Clem R.J."/>
            <person name="Feyereisen R."/>
            <person name="Grimmelikhuijzen C.J.P."/>
            <person name="Hamodrakas S.J."/>
            <person name="Hansson B.S."/>
            <person name="Huguet E."/>
            <person name="Jermiin L.S."/>
            <person name="Lan Q."/>
            <person name="Lehman H.K."/>
            <person name="Lorenzen M."/>
            <person name="Merzendorfer H."/>
            <person name="Michalopoulos I."/>
            <person name="Morton D.B."/>
            <person name="Muthukrishnan S."/>
            <person name="Oakeshott J.G."/>
            <person name="Palmer W."/>
            <person name="Park Y."/>
            <person name="Passarelli A.L."/>
            <person name="Rozas J."/>
            <person name="Schwartz L.M."/>
            <person name="Smith W."/>
            <person name="Southgate A."/>
            <person name="Vilcinskas A."/>
            <person name="Vogt R."/>
            <person name="Wang P."/>
            <person name="Werren J."/>
            <person name="Yu X.Q."/>
            <person name="Zhou J.J."/>
            <person name="Brown S.J."/>
            <person name="Scherer S.E."/>
            <person name="Richards S."/>
            <person name="Blissard G.W."/>
        </authorList>
    </citation>
    <scope>NUCLEOTIDE SEQUENCE</scope>
</reference>
<dbReference type="PANTHER" id="PTHR24252">
    <property type="entry name" value="ACROSIN-RELATED"/>
    <property type="match status" value="1"/>
</dbReference>
<name>A0A922CW82_MANSE</name>
<dbReference type="CDD" id="cd00112">
    <property type="entry name" value="LDLa"/>
    <property type="match status" value="4"/>
</dbReference>
<dbReference type="PROSITE" id="PS01209">
    <property type="entry name" value="LDLRA_1"/>
    <property type="match status" value="1"/>
</dbReference>
<evidence type="ECO:0000256" key="3">
    <source>
        <dbReference type="ARBA" id="ARBA00022729"/>
    </source>
</evidence>
<reference evidence="10" key="2">
    <citation type="submission" date="2020-12" db="EMBL/GenBank/DDBJ databases">
        <authorList>
            <person name="Kanost M."/>
        </authorList>
    </citation>
    <scope>NUCLEOTIDE SEQUENCE</scope>
</reference>
<dbReference type="GO" id="GO:0006508">
    <property type="term" value="P:proteolysis"/>
    <property type="evidence" value="ECO:0007669"/>
    <property type="project" value="InterPro"/>
</dbReference>
<feature type="disulfide bond" evidence="6">
    <location>
        <begin position="169"/>
        <end position="187"/>
    </location>
</feature>
<evidence type="ECO:0000256" key="7">
    <source>
        <dbReference type="PROSITE-ProRule" id="PRU00302"/>
    </source>
</evidence>
<keyword evidence="11" id="KW-1185">Reference proteome</keyword>
<dbReference type="CDD" id="cd00190">
    <property type="entry name" value="Tryp_SPc"/>
    <property type="match status" value="1"/>
</dbReference>
<comment type="subcellular location">
    <subcellularLocation>
        <location evidence="1">Secreted</location>
    </subcellularLocation>
</comment>
<dbReference type="Pfam" id="PF00057">
    <property type="entry name" value="Ldl_recept_a"/>
    <property type="match status" value="4"/>
</dbReference>
<dbReference type="PROSITE" id="PS50068">
    <property type="entry name" value="LDLRA_2"/>
    <property type="match status" value="4"/>
</dbReference>
<evidence type="ECO:0000259" key="8">
    <source>
        <dbReference type="PROSITE" id="PS50240"/>
    </source>
</evidence>
<evidence type="ECO:0000313" key="10">
    <source>
        <dbReference type="EMBL" id="KAG6460416.1"/>
    </source>
</evidence>
<dbReference type="Proteomes" id="UP000791440">
    <property type="component" value="Unassembled WGS sequence"/>
</dbReference>
<evidence type="ECO:0000313" key="11">
    <source>
        <dbReference type="Proteomes" id="UP000791440"/>
    </source>
</evidence>
<dbReference type="GO" id="GO:0005576">
    <property type="term" value="C:extracellular region"/>
    <property type="evidence" value="ECO:0007669"/>
    <property type="project" value="UniProtKB-SubCell"/>
</dbReference>
<comment type="caution">
    <text evidence="7">Lacks conserved residue(s) required for the propagation of feature annotation.</text>
</comment>
<gene>
    <name evidence="10" type="ORF">O3G_MSEX011978</name>
</gene>
<dbReference type="EMBL" id="JH668670">
    <property type="protein sequence ID" value="KAG6460416.1"/>
    <property type="molecule type" value="Genomic_DNA"/>
</dbReference>
<evidence type="ECO:0000256" key="4">
    <source>
        <dbReference type="ARBA" id="ARBA00023157"/>
    </source>
</evidence>
<evidence type="ECO:0000256" key="5">
    <source>
        <dbReference type="ARBA" id="ARBA00023180"/>
    </source>
</evidence>
<organism evidence="10 11">
    <name type="scientific">Manduca sexta</name>
    <name type="common">Tobacco hawkmoth</name>
    <name type="synonym">Tobacco hornworm</name>
    <dbReference type="NCBI Taxonomy" id="7130"/>
    <lineage>
        <taxon>Eukaryota</taxon>
        <taxon>Metazoa</taxon>
        <taxon>Ecdysozoa</taxon>
        <taxon>Arthropoda</taxon>
        <taxon>Hexapoda</taxon>
        <taxon>Insecta</taxon>
        <taxon>Pterygota</taxon>
        <taxon>Neoptera</taxon>
        <taxon>Endopterygota</taxon>
        <taxon>Lepidoptera</taxon>
        <taxon>Glossata</taxon>
        <taxon>Ditrysia</taxon>
        <taxon>Bombycoidea</taxon>
        <taxon>Sphingidae</taxon>
        <taxon>Sphinginae</taxon>
        <taxon>Sphingini</taxon>
        <taxon>Manduca</taxon>
    </lineage>
</organism>
<dbReference type="Pfam" id="PF00089">
    <property type="entry name" value="Trypsin"/>
    <property type="match status" value="1"/>
</dbReference>
<sequence length="637" mass="70772">MLPVNLLMGNKWIILPGFSSDAYAETSLIRSKRRASCEKWKEWQCRDGSCISPESKCDGAYDCPDKSDETHALCRNKICQPNWFRCTYGACVDGTAPCNGVQDCADNSDELLPRCRNQTTLFSREVPCDDGEIIPATSRCDGVVDCNDRSDETPATCADAYCPDYYFRCAYGACVDRGADCDGKNDCADGSDEDNVLCNITVPMESRIMVKEPNLIDNSQHTTVDPNSYKKCKLPSYPEHGSYVGDGFLASPGDDLSNGQINFTCSEGYKMIGERNVFCFYGKWLDEFPKCAKFCKLEPKVNMEFQCVLTGDSKGTRKCEEYEPVGTQVAHQCGLNYRSEEYDLGYMVCKEEGWVNVPRCLPDCGKVTPVGTQLIMGGQSAVRGELPWHTGIYSKVQSDNIMRYKQICGGSLISRTVVLSAAHCFWDGDQPLPAEKYAAAVGKLYRKWRETLDDAQRSDVKELYISEFFMGAENQYQGDIALLVLATAVTYKSHIRPVCISFSRELAKAQLHIGNSGKIAGWGLTASNGTASRELKVVEIPYVDPGVCKEKSVKEFKPFITADKFCAGYDNGTALCRGDSGGGLVFRKRGTERYYLRGIVSTAHHTNDACNSKSLTTFTNLVLYEDFIKEHWSADDF</sequence>
<dbReference type="InterPro" id="IPR018114">
    <property type="entry name" value="TRYPSIN_HIS"/>
</dbReference>
<dbReference type="SMART" id="SM00032">
    <property type="entry name" value="CCP"/>
    <property type="match status" value="2"/>
</dbReference>
<evidence type="ECO:0000256" key="2">
    <source>
        <dbReference type="ARBA" id="ARBA00022525"/>
    </source>
</evidence>
<dbReference type="SMART" id="SM00192">
    <property type="entry name" value="LDLa"/>
    <property type="match status" value="4"/>
</dbReference>
<comment type="caution">
    <text evidence="10">The sequence shown here is derived from an EMBL/GenBank/DDBJ whole genome shotgun (WGS) entry which is preliminary data.</text>
</comment>
<accession>A0A922CW82</accession>
<feature type="disulfide bond" evidence="6">
    <location>
        <begin position="128"/>
        <end position="146"/>
    </location>
</feature>
<dbReference type="InterPro" id="IPR001254">
    <property type="entry name" value="Trypsin_dom"/>
</dbReference>